<evidence type="ECO:0000256" key="3">
    <source>
        <dbReference type="ARBA" id="ARBA00022989"/>
    </source>
</evidence>
<keyword evidence="3 5" id="KW-1133">Transmembrane helix</keyword>
<dbReference type="GO" id="GO:0050290">
    <property type="term" value="F:sphingomyelin phosphodiesterase D activity"/>
    <property type="evidence" value="ECO:0007669"/>
    <property type="project" value="InterPro"/>
</dbReference>
<dbReference type="Proteomes" id="UP000504629">
    <property type="component" value="Unplaced"/>
</dbReference>
<sequence length="772" mass="89531">MAHDLMSQFYTSLSLPLQEKVIELTRIIDQSSSTKDLQTIFPQLINNIFSSSFSTGWDLKSITCDVNRYEFEALISFLEPQGPMFRLCYRLLSDTQLKYELPLNVLPLDLQVTLERGRCPQFYADMLTADAQTMNMISLALNPFDYYIFNFALYLINNNQNKNTWENWNSVYFALACDYLMHFLPLDPNMPVLPHISNYTGKVPIAAPLKTANRPLYSPSLLLISDLTGSVINNQHTSQTQSRNEVWRSETVLQVFIDIWMSVEQLNARSIEMYQRSYQINTASPERVRIVRVLIKHLHSFSAKYVSDPAVRSSALRKYARQILCVRAYHYVKHLVTTWPLDASFRLVMELWLSLIQPWRYVNNNINQDRFPSNNHQDENPTHTLDASFTQFIAENFPSYTCIFQLILPRFMRLDLTTYKNAVMLFRLGKVFSQPHLVPILWNLEHAILDSGSGVTHSSDLNFSNSMTDQSYTYNGVSLQKWVAIAKQAISEFNMPENFEYKPIWNDNMRSFALEFVKKIISAKTIAEKNVEEFSKKIDMSNQGFWSSLMHWLMIATQDESDGHLEEVKKVPTYLNTSIHNFAVIFGLSEALLLPSEPIADDSLENSSFVNSTAFPFSITNKLRSKSTNVHYMGNPDLMPIASYESTILVRILHQISTKINELYEPTFTNLWNRQDIWGYAAREVLQKPCTIQTYVKDITNHYRVIRQDLPPRLLLRRLGSQAFIFWITVGYLIMRLFSFSGLSYILILFSLWLSYVFIKGSFKMLKVIRIN</sequence>
<protein>
    <submittedName>
        <fullName evidence="7">Sphingomyelin phosphodiesterase 4</fullName>
    </submittedName>
</protein>
<evidence type="ECO:0000256" key="4">
    <source>
        <dbReference type="ARBA" id="ARBA00023136"/>
    </source>
</evidence>
<dbReference type="GeneID" id="114251393"/>
<evidence type="ECO:0000256" key="5">
    <source>
        <dbReference type="SAM" id="Phobius"/>
    </source>
</evidence>
<dbReference type="PANTHER" id="PTHR12988:SF6">
    <property type="entry name" value="SPHINGOMYELIN PHOSPHODIESTERASE 4"/>
    <property type="match status" value="1"/>
</dbReference>
<dbReference type="AlphaFoldDB" id="A0A6J2KHC4"/>
<proteinExistence type="predicted"/>
<accession>A0A6J2KHC4</accession>
<dbReference type="GO" id="GO:0046513">
    <property type="term" value="P:ceramide biosynthetic process"/>
    <property type="evidence" value="ECO:0007669"/>
    <property type="project" value="TreeGrafter"/>
</dbReference>
<dbReference type="GO" id="GO:0046475">
    <property type="term" value="P:glycerophospholipid catabolic process"/>
    <property type="evidence" value="ECO:0007669"/>
    <property type="project" value="TreeGrafter"/>
</dbReference>
<evidence type="ECO:0000256" key="2">
    <source>
        <dbReference type="ARBA" id="ARBA00022692"/>
    </source>
</evidence>
<dbReference type="OrthoDB" id="10251508at2759"/>
<keyword evidence="4 5" id="KW-0472">Membrane</keyword>
<reference evidence="7" key="1">
    <citation type="submission" date="2025-08" db="UniProtKB">
        <authorList>
            <consortium name="RefSeq"/>
        </authorList>
    </citation>
    <scope>IDENTIFICATION</scope>
    <source>
        <tissue evidence="7">Silk gland</tissue>
    </source>
</reference>
<name>A0A6J2KHC4_BOMMA</name>
<dbReference type="GO" id="GO:0016020">
    <property type="term" value="C:membrane"/>
    <property type="evidence" value="ECO:0007669"/>
    <property type="project" value="UniProtKB-SubCell"/>
</dbReference>
<gene>
    <name evidence="7" type="primary">LOC114251393</name>
</gene>
<comment type="subcellular location">
    <subcellularLocation>
        <location evidence="1">Membrane</location>
        <topology evidence="1">Single-pass membrane protein</topology>
    </subcellularLocation>
</comment>
<organism evidence="6 7">
    <name type="scientific">Bombyx mandarina</name>
    <name type="common">Wild silk moth</name>
    <name type="synonym">Wild silkworm</name>
    <dbReference type="NCBI Taxonomy" id="7092"/>
    <lineage>
        <taxon>Eukaryota</taxon>
        <taxon>Metazoa</taxon>
        <taxon>Ecdysozoa</taxon>
        <taxon>Arthropoda</taxon>
        <taxon>Hexapoda</taxon>
        <taxon>Insecta</taxon>
        <taxon>Pterygota</taxon>
        <taxon>Neoptera</taxon>
        <taxon>Endopterygota</taxon>
        <taxon>Lepidoptera</taxon>
        <taxon>Glossata</taxon>
        <taxon>Ditrysia</taxon>
        <taxon>Bombycoidea</taxon>
        <taxon>Bombycidae</taxon>
        <taxon>Bombycinae</taxon>
        <taxon>Bombyx</taxon>
    </lineage>
</organism>
<keyword evidence="2 5" id="KW-0812">Transmembrane</keyword>
<keyword evidence="6" id="KW-1185">Reference proteome</keyword>
<evidence type="ECO:0000313" key="6">
    <source>
        <dbReference type="Proteomes" id="UP000504629"/>
    </source>
</evidence>
<dbReference type="InterPro" id="IPR024129">
    <property type="entry name" value="Sphingomy_SMPD4"/>
</dbReference>
<dbReference type="GO" id="GO:0006685">
    <property type="term" value="P:sphingomyelin catabolic process"/>
    <property type="evidence" value="ECO:0007669"/>
    <property type="project" value="TreeGrafter"/>
</dbReference>
<dbReference type="Pfam" id="PF14724">
    <property type="entry name" value="mit_SMPDase"/>
    <property type="match status" value="1"/>
</dbReference>
<dbReference type="KEGG" id="bman:114251393"/>
<evidence type="ECO:0000313" key="7">
    <source>
        <dbReference type="RefSeq" id="XP_028041430.1"/>
    </source>
</evidence>
<evidence type="ECO:0000256" key="1">
    <source>
        <dbReference type="ARBA" id="ARBA00004167"/>
    </source>
</evidence>
<dbReference type="PANTHER" id="PTHR12988">
    <property type="entry name" value="SPHINGOMYELIN PHOSPHODIESTERASE 4"/>
    <property type="match status" value="1"/>
</dbReference>
<dbReference type="RefSeq" id="XP_028041430.1">
    <property type="nucleotide sequence ID" value="XM_028185629.1"/>
</dbReference>
<feature type="transmembrane region" description="Helical" evidence="5">
    <location>
        <begin position="740"/>
        <end position="759"/>
    </location>
</feature>